<evidence type="ECO:0000313" key="3">
    <source>
        <dbReference type="Proteomes" id="UP000886804"/>
    </source>
</evidence>
<feature type="transmembrane region" description="Helical" evidence="1">
    <location>
        <begin position="97"/>
        <end position="116"/>
    </location>
</feature>
<feature type="transmembrane region" description="Helical" evidence="1">
    <location>
        <begin position="27"/>
        <end position="45"/>
    </location>
</feature>
<feature type="transmembrane region" description="Helical" evidence="1">
    <location>
        <begin position="313"/>
        <end position="336"/>
    </location>
</feature>
<protein>
    <recommendedName>
        <fullName evidence="4">Citrate transporter</fullName>
    </recommendedName>
</protein>
<keyword evidence="1" id="KW-0472">Membrane</keyword>
<dbReference type="Proteomes" id="UP000886804">
    <property type="component" value="Unassembled WGS sequence"/>
</dbReference>
<name>A0A9D2RMP7_9FIRM</name>
<feature type="transmembrane region" description="Helical" evidence="1">
    <location>
        <begin position="128"/>
        <end position="157"/>
    </location>
</feature>
<evidence type="ECO:0000256" key="1">
    <source>
        <dbReference type="SAM" id="Phobius"/>
    </source>
</evidence>
<comment type="caution">
    <text evidence="2">The sequence shown here is derived from an EMBL/GenBank/DDBJ whole genome shotgun (WGS) entry which is preliminary data.</text>
</comment>
<keyword evidence="1" id="KW-1133">Transmembrane helix</keyword>
<proteinExistence type="predicted"/>
<reference evidence="2" key="2">
    <citation type="submission" date="2021-04" db="EMBL/GenBank/DDBJ databases">
        <authorList>
            <person name="Gilroy R."/>
        </authorList>
    </citation>
    <scope>NUCLEOTIDE SEQUENCE</scope>
    <source>
        <strain evidence="2">CHK188-4685</strain>
    </source>
</reference>
<organism evidence="2 3">
    <name type="scientific">Candidatus Enterocloster faecavium</name>
    <dbReference type="NCBI Taxonomy" id="2838560"/>
    <lineage>
        <taxon>Bacteria</taxon>
        <taxon>Bacillati</taxon>
        <taxon>Bacillota</taxon>
        <taxon>Clostridia</taxon>
        <taxon>Lachnospirales</taxon>
        <taxon>Lachnospiraceae</taxon>
        <taxon>Enterocloster</taxon>
    </lineage>
</organism>
<keyword evidence="1" id="KW-0812">Transmembrane</keyword>
<feature type="transmembrane region" description="Helical" evidence="1">
    <location>
        <begin position="276"/>
        <end position="301"/>
    </location>
</feature>
<sequence>MNITTALIIIAFILIVALMVTDKINAVVALPLMAVVLCLIVQVPLGTIMNDVIGGGIGGLSDAIFSTLIAAALGEVIRKTGIAEKLIRSAAEMGGDNPYIMAILCFLACGFCFIGLSGAGSKIMLGLIVFPIMLSVGVPKVIAGFVMLAGTSFGYFMNVSRWTFIGNLVGLEATDPLIRNVAVLLMVPGIIISILLIVIGIRVKGPVFSWAAVNPAAKAEKDVPLYSILAPVVPLILVMVFKWDVNTSLIIGILYAILTTQWKCRFRGSLDLVNKAIFDGFGNVSITVVLMMGIGMVLAAAKQEQLLTPIQNLLTAVVPVNPLPVIIVFGLIGPFLTMYRGPLNPWGLGAALIGILLTTSLPLGLIVALAWLYDYYVAVNDPTASQVTWACGYLQLSIGKYTRGTCLVDALYVLVGVTMAVILYM</sequence>
<feature type="transmembrane region" description="Helical" evidence="1">
    <location>
        <begin position="348"/>
        <end position="373"/>
    </location>
</feature>
<gene>
    <name evidence="2" type="ORF">H9716_12725</name>
</gene>
<feature type="transmembrane region" description="Helical" evidence="1">
    <location>
        <begin position="247"/>
        <end position="264"/>
    </location>
</feature>
<dbReference type="EMBL" id="DWYS01000150">
    <property type="protein sequence ID" value="HJB08706.1"/>
    <property type="molecule type" value="Genomic_DNA"/>
</dbReference>
<evidence type="ECO:0008006" key="4">
    <source>
        <dbReference type="Google" id="ProtNLM"/>
    </source>
</evidence>
<accession>A0A9D2RMP7</accession>
<feature type="transmembrane region" description="Helical" evidence="1">
    <location>
        <begin position="223"/>
        <end position="241"/>
    </location>
</feature>
<dbReference type="AlphaFoldDB" id="A0A9D2RMP7"/>
<feature type="transmembrane region" description="Helical" evidence="1">
    <location>
        <begin position="401"/>
        <end position="424"/>
    </location>
</feature>
<feature type="transmembrane region" description="Helical" evidence="1">
    <location>
        <begin position="57"/>
        <end position="77"/>
    </location>
</feature>
<evidence type="ECO:0000313" key="2">
    <source>
        <dbReference type="EMBL" id="HJB08706.1"/>
    </source>
</evidence>
<feature type="transmembrane region" description="Helical" evidence="1">
    <location>
        <begin position="177"/>
        <end position="203"/>
    </location>
</feature>
<reference evidence="2" key="1">
    <citation type="journal article" date="2021" name="PeerJ">
        <title>Extensive microbial diversity within the chicken gut microbiome revealed by metagenomics and culture.</title>
        <authorList>
            <person name="Gilroy R."/>
            <person name="Ravi A."/>
            <person name="Getino M."/>
            <person name="Pursley I."/>
            <person name="Horton D.L."/>
            <person name="Alikhan N.F."/>
            <person name="Baker D."/>
            <person name="Gharbi K."/>
            <person name="Hall N."/>
            <person name="Watson M."/>
            <person name="Adriaenssens E.M."/>
            <person name="Foster-Nyarko E."/>
            <person name="Jarju S."/>
            <person name="Secka A."/>
            <person name="Antonio M."/>
            <person name="Oren A."/>
            <person name="Chaudhuri R.R."/>
            <person name="La Ragione R."/>
            <person name="Hildebrand F."/>
            <person name="Pallen M.J."/>
        </authorList>
    </citation>
    <scope>NUCLEOTIDE SEQUENCE</scope>
    <source>
        <strain evidence="2">CHK188-4685</strain>
    </source>
</reference>